<accession>A0A150XV66</accession>
<evidence type="ECO:0000259" key="1">
    <source>
        <dbReference type="SMART" id="SM00849"/>
    </source>
</evidence>
<reference evidence="2 3" key="1">
    <citation type="submission" date="2016-01" db="EMBL/GenBank/DDBJ databases">
        <title>Genome sequencing of Roseivirga echinicomitans KMM 6058.</title>
        <authorList>
            <person name="Selvaratnam C."/>
            <person name="Thevarajoo S."/>
            <person name="Goh K.M."/>
            <person name="Ee R."/>
            <person name="Chan K.-G."/>
            <person name="Chong C.S."/>
        </authorList>
    </citation>
    <scope>NUCLEOTIDE SEQUENCE [LARGE SCALE GENOMIC DNA]</scope>
    <source>
        <strain evidence="2 3">KMM 6058</strain>
    </source>
</reference>
<dbReference type="EMBL" id="LRDB01000002">
    <property type="protein sequence ID" value="KYG82647.1"/>
    <property type="molecule type" value="Genomic_DNA"/>
</dbReference>
<gene>
    <name evidence="2" type="ORF">AWN68_12710</name>
</gene>
<dbReference type="Pfam" id="PF12706">
    <property type="entry name" value="Lactamase_B_2"/>
    <property type="match status" value="1"/>
</dbReference>
<dbReference type="SUPFAM" id="SSF56281">
    <property type="entry name" value="Metallo-hydrolase/oxidoreductase"/>
    <property type="match status" value="1"/>
</dbReference>
<keyword evidence="3" id="KW-1185">Reference proteome</keyword>
<dbReference type="Proteomes" id="UP000075615">
    <property type="component" value="Unassembled WGS sequence"/>
</dbReference>
<dbReference type="CDD" id="cd16279">
    <property type="entry name" value="metallo-hydrolase-like_MBL-fold"/>
    <property type="match status" value="1"/>
</dbReference>
<name>A0A150XV66_9BACT</name>
<organism evidence="2 3">
    <name type="scientific">Roseivirga echinicomitans</name>
    <dbReference type="NCBI Taxonomy" id="296218"/>
    <lineage>
        <taxon>Bacteria</taxon>
        <taxon>Pseudomonadati</taxon>
        <taxon>Bacteroidota</taxon>
        <taxon>Cytophagia</taxon>
        <taxon>Cytophagales</taxon>
        <taxon>Roseivirgaceae</taxon>
        <taxon>Roseivirga</taxon>
    </lineage>
</organism>
<feature type="domain" description="Metallo-beta-lactamase" evidence="1">
    <location>
        <begin position="34"/>
        <end position="223"/>
    </location>
</feature>
<dbReference type="PANTHER" id="PTHR42663:SF6">
    <property type="entry name" value="HYDROLASE C777.06C-RELATED"/>
    <property type="match status" value="1"/>
</dbReference>
<dbReference type="SMART" id="SM00849">
    <property type="entry name" value="Lactamase_B"/>
    <property type="match status" value="1"/>
</dbReference>
<dbReference type="PROSITE" id="PS51257">
    <property type="entry name" value="PROKAR_LIPOPROTEIN"/>
    <property type="match status" value="1"/>
</dbReference>
<keyword evidence="2" id="KW-0378">Hydrolase</keyword>
<dbReference type="InterPro" id="IPR036866">
    <property type="entry name" value="RibonucZ/Hydroxyglut_hydro"/>
</dbReference>
<evidence type="ECO:0000313" key="3">
    <source>
        <dbReference type="Proteomes" id="UP000075615"/>
    </source>
</evidence>
<proteinExistence type="predicted"/>
<dbReference type="STRING" id="296218.AWN68_12710"/>
<dbReference type="Gene3D" id="3.60.15.10">
    <property type="entry name" value="Ribonuclease Z/Hydroxyacylglutathione hydrolase-like"/>
    <property type="match status" value="1"/>
</dbReference>
<dbReference type="OrthoDB" id="9781189at2"/>
<dbReference type="InterPro" id="IPR001279">
    <property type="entry name" value="Metallo-B-lactamas"/>
</dbReference>
<evidence type="ECO:0000313" key="2">
    <source>
        <dbReference type="EMBL" id="KYG82647.1"/>
    </source>
</evidence>
<dbReference type="GO" id="GO:0016787">
    <property type="term" value="F:hydrolase activity"/>
    <property type="evidence" value="ECO:0007669"/>
    <property type="project" value="UniProtKB-KW"/>
</dbReference>
<sequence length="253" mass="28842">MKVAFLGTGTSQGVPVIGCSCEVCRSLDFRDKRLRTSIHLEVDGLSIIFDSGPDFRQQILRENITQLDALVFTHEHKDHTAGMDDIRSFNFLQKKDIPVYARKNVIEQLKREFAYIFSESKYPGIPSVDIQEIDSSPFFIEKTKITPIEVIHFKLPVFGFRIKDFTYITDAKTISDTEKEKIKGSKTLVINALQIDAHPSHMTLDEAIQLAKEINAEKTYFTHLSHKMGTHKKVSILLPENIEIAYDGLKIEI</sequence>
<dbReference type="AlphaFoldDB" id="A0A150XV66"/>
<dbReference type="RefSeq" id="WP_068411559.1">
    <property type="nucleotide sequence ID" value="NZ_LRDB01000002.1"/>
</dbReference>
<dbReference type="PANTHER" id="PTHR42663">
    <property type="entry name" value="HYDROLASE C777.06C-RELATED-RELATED"/>
    <property type="match status" value="1"/>
</dbReference>
<comment type="caution">
    <text evidence="2">The sequence shown here is derived from an EMBL/GenBank/DDBJ whole genome shotgun (WGS) entry which is preliminary data.</text>
</comment>
<protein>
    <submittedName>
        <fullName evidence="2">MBL fold metallo-hydrolase</fullName>
    </submittedName>
</protein>